<accession>A0A6H1ZY99</accession>
<evidence type="ECO:0000256" key="1">
    <source>
        <dbReference type="SAM" id="MobiDB-lite"/>
    </source>
</evidence>
<organism evidence="2">
    <name type="scientific">viral metagenome</name>
    <dbReference type="NCBI Taxonomy" id="1070528"/>
    <lineage>
        <taxon>unclassified sequences</taxon>
        <taxon>metagenomes</taxon>
        <taxon>organismal metagenomes</taxon>
    </lineage>
</organism>
<dbReference type="EMBL" id="MT144341">
    <property type="protein sequence ID" value="QJA52449.1"/>
    <property type="molecule type" value="Genomic_DNA"/>
</dbReference>
<feature type="region of interest" description="Disordered" evidence="1">
    <location>
        <begin position="85"/>
        <end position="117"/>
    </location>
</feature>
<feature type="compositionally biased region" description="Basic and acidic residues" evidence="1">
    <location>
        <begin position="93"/>
        <end position="107"/>
    </location>
</feature>
<sequence>MRTMTINDPEGAAAGNIYIYNRGYYHNSPRGVHGPWKTKEGALAEWADLYRKDSRYFSVGAGSEGISGHILSDLREQKERVAAHNAAAALGRIKSERKAASSRENGKKGGRPKKVSK</sequence>
<evidence type="ECO:0000313" key="2">
    <source>
        <dbReference type="EMBL" id="QJA52449.1"/>
    </source>
</evidence>
<name>A0A6H1ZY99_9ZZZZ</name>
<dbReference type="EMBL" id="MT141785">
    <property type="protein sequence ID" value="QJA70344.1"/>
    <property type="molecule type" value="Genomic_DNA"/>
</dbReference>
<gene>
    <name evidence="3" type="ORF">MM415A03780_0003</name>
    <name evidence="2" type="ORF">TM448A02732_0002</name>
</gene>
<reference evidence="2" key="1">
    <citation type="submission" date="2020-03" db="EMBL/GenBank/DDBJ databases">
        <title>The deep terrestrial virosphere.</title>
        <authorList>
            <person name="Holmfeldt K."/>
            <person name="Nilsson E."/>
            <person name="Simone D."/>
            <person name="Lopez-Fernandez M."/>
            <person name="Wu X."/>
            <person name="de Brujin I."/>
            <person name="Lundin D."/>
            <person name="Andersson A."/>
            <person name="Bertilsson S."/>
            <person name="Dopson M."/>
        </authorList>
    </citation>
    <scope>NUCLEOTIDE SEQUENCE</scope>
    <source>
        <strain evidence="3">MM415A03780</strain>
        <strain evidence="2">TM448A02732</strain>
    </source>
</reference>
<dbReference type="AlphaFoldDB" id="A0A6H1ZY99"/>
<proteinExistence type="predicted"/>
<feature type="compositionally biased region" description="Basic residues" evidence="1">
    <location>
        <begin position="108"/>
        <end position="117"/>
    </location>
</feature>
<evidence type="ECO:0000313" key="3">
    <source>
        <dbReference type="EMBL" id="QJA70344.1"/>
    </source>
</evidence>
<protein>
    <submittedName>
        <fullName evidence="2">Uncharacterized protein</fullName>
    </submittedName>
</protein>